<organism evidence="3 4">
    <name type="scientific">Jiangella asiatica</name>
    <dbReference type="NCBI Taxonomy" id="2530372"/>
    <lineage>
        <taxon>Bacteria</taxon>
        <taxon>Bacillati</taxon>
        <taxon>Actinomycetota</taxon>
        <taxon>Actinomycetes</taxon>
        <taxon>Jiangellales</taxon>
        <taxon>Jiangellaceae</taxon>
        <taxon>Jiangella</taxon>
    </lineage>
</organism>
<feature type="domain" description="Amidohydrolase 3" evidence="2">
    <location>
        <begin position="46"/>
        <end position="492"/>
    </location>
</feature>
<dbReference type="InterPro" id="IPR013108">
    <property type="entry name" value="Amidohydro_3"/>
</dbReference>
<dbReference type="Pfam" id="PF07969">
    <property type="entry name" value="Amidohydro_3"/>
    <property type="match status" value="1"/>
</dbReference>
<keyword evidence="4" id="KW-1185">Reference proteome</keyword>
<sequence length="535" mass="55614">MDLDLVISGATVVDGTGAPPARVDVGVSAATIVAVGDLTGASAGRTLDATGLVVSPGFIDTHAHVEAALLDQGAVAAKLAQGVTTEILGQDGLSYAPLAAQRLREQADYLLPLNGRYRGQGATFLEFLDQYDRATAQNVSSLAPYGAIRIAVAGWTDRALDSEQLQHAADLAEACLNQGAVGVGLGLDYFPQSIATTAELLELGRVVAAHGSVLVAHTRSRALGIVEAVREMVEVGAATGARVHISHLRAAAALPVIDEALDRGVDVTFDVYPYAVASSMMLMHVPPWSLVGGPAALMDRLHDSRSRARIARHLSDRLDAVADEYVLSGFAKDTYASLAGASLAQAAGSLGGTVGDVLTAMLADNDLAVGYVGSTVSDDSVAACMRHPAGMVCSDAILVGQRPHPRGWGSFPRYLIACTRSPGGLSLEQAVHAMTGRPARRFDLAGRGVIRSGKAADLVVLDLNALADYATYDAPRQLAGGVEAVVVNGEIVWADAADTGNRPGRALRRHDLAGPRSSSPVRSPSNVTIVDNRYE</sequence>
<evidence type="ECO:0000313" key="4">
    <source>
        <dbReference type="Proteomes" id="UP000294739"/>
    </source>
</evidence>
<accession>A0A4R5DEH3</accession>
<dbReference type="SUPFAM" id="SSF51338">
    <property type="entry name" value="Composite domain of metallo-dependent hydrolases"/>
    <property type="match status" value="1"/>
</dbReference>
<dbReference type="GO" id="GO:0016812">
    <property type="term" value="F:hydrolase activity, acting on carbon-nitrogen (but not peptide) bonds, in cyclic amides"/>
    <property type="evidence" value="ECO:0007669"/>
    <property type="project" value="TreeGrafter"/>
</dbReference>
<dbReference type="EMBL" id="SMKZ01000008">
    <property type="protein sequence ID" value="TDE12179.1"/>
    <property type="molecule type" value="Genomic_DNA"/>
</dbReference>
<feature type="region of interest" description="Disordered" evidence="1">
    <location>
        <begin position="503"/>
        <end position="535"/>
    </location>
</feature>
<dbReference type="GO" id="GO:0016811">
    <property type="term" value="F:hydrolase activity, acting on carbon-nitrogen (but not peptide) bonds, in linear amides"/>
    <property type="evidence" value="ECO:0007669"/>
    <property type="project" value="InterPro"/>
</dbReference>
<dbReference type="SUPFAM" id="SSF51556">
    <property type="entry name" value="Metallo-dependent hydrolases"/>
    <property type="match status" value="1"/>
</dbReference>
<protein>
    <submittedName>
        <fullName evidence="3">D-aminoacylase</fullName>
    </submittedName>
</protein>
<dbReference type="RefSeq" id="WP_131893079.1">
    <property type="nucleotide sequence ID" value="NZ_SMKZ01000008.1"/>
</dbReference>
<dbReference type="InterPro" id="IPR023100">
    <property type="entry name" value="D-aminoacylase_insert_dom_sf"/>
</dbReference>
<dbReference type="InterPro" id="IPR032466">
    <property type="entry name" value="Metal_Hydrolase"/>
</dbReference>
<dbReference type="Gene3D" id="3.20.20.140">
    <property type="entry name" value="Metal-dependent hydrolases"/>
    <property type="match status" value="2"/>
</dbReference>
<reference evidence="3 4" key="1">
    <citation type="submission" date="2019-03" db="EMBL/GenBank/DDBJ databases">
        <title>Draft genome sequences of novel Actinobacteria.</title>
        <authorList>
            <person name="Sahin N."/>
            <person name="Ay H."/>
            <person name="Saygin H."/>
        </authorList>
    </citation>
    <scope>NUCLEOTIDE SEQUENCE [LARGE SCALE GENOMIC DNA]</scope>
    <source>
        <strain evidence="3 4">5K138</strain>
    </source>
</reference>
<evidence type="ECO:0000259" key="2">
    <source>
        <dbReference type="Pfam" id="PF07969"/>
    </source>
</evidence>
<dbReference type="Proteomes" id="UP000294739">
    <property type="component" value="Unassembled WGS sequence"/>
</dbReference>
<dbReference type="OrthoDB" id="9766983at2"/>
<dbReference type="PANTHER" id="PTHR11647:SF1">
    <property type="entry name" value="COLLAPSIN RESPONSE MEDIATOR PROTEIN"/>
    <property type="match status" value="1"/>
</dbReference>
<dbReference type="Gene3D" id="3.30.1490.130">
    <property type="entry name" value="D-aminoacylase. Domain 3"/>
    <property type="match status" value="1"/>
</dbReference>
<name>A0A4R5DEH3_9ACTN</name>
<dbReference type="GO" id="GO:0005829">
    <property type="term" value="C:cytosol"/>
    <property type="evidence" value="ECO:0007669"/>
    <property type="project" value="TreeGrafter"/>
</dbReference>
<proteinExistence type="predicted"/>
<dbReference type="PANTHER" id="PTHR11647">
    <property type="entry name" value="HYDRANTOINASE/DIHYDROPYRIMIDINASE FAMILY MEMBER"/>
    <property type="match status" value="1"/>
</dbReference>
<dbReference type="Gene3D" id="2.30.40.10">
    <property type="entry name" value="Urease, subunit C, domain 1"/>
    <property type="match status" value="2"/>
</dbReference>
<gene>
    <name evidence="3" type="ORF">E1269_07760</name>
</gene>
<feature type="compositionally biased region" description="Low complexity" evidence="1">
    <location>
        <begin position="515"/>
        <end position="525"/>
    </location>
</feature>
<comment type="caution">
    <text evidence="3">The sequence shown here is derived from an EMBL/GenBank/DDBJ whole genome shotgun (WGS) entry which is preliminary data.</text>
</comment>
<dbReference type="InterPro" id="IPR050378">
    <property type="entry name" value="Metallo-dep_Hydrolases_sf"/>
</dbReference>
<evidence type="ECO:0000313" key="3">
    <source>
        <dbReference type="EMBL" id="TDE12179.1"/>
    </source>
</evidence>
<dbReference type="InterPro" id="IPR011059">
    <property type="entry name" value="Metal-dep_hydrolase_composite"/>
</dbReference>
<dbReference type="AlphaFoldDB" id="A0A4R5DEH3"/>
<dbReference type="InParanoid" id="A0A4R5DEH3"/>
<evidence type="ECO:0000256" key="1">
    <source>
        <dbReference type="SAM" id="MobiDB-lite"/>
    </source>
</evidence>